<keyword evidence="2" id="KW-0479">Metal-binding</keyword>
<dbReference type="Pfam" id="PF01435">
    <property type="entry name" value="Peptidase_M48"/>
    <property type="match status" value="1"/>
</dbReference>
<feature type="domain" description="Peptidase M48" evidence="9">
    <location>
        <begin position="102"/>
        <end position="262"/>
    </location>
</feature>
<dbReference type="InterPro" id="IPR001915">
    <property type="entry name" value="Peptidase_M48"/>
</dbReference>
<evidence type="ECO:0000256" key="8">
    <source>
        <dbReference type="SAM" id="SignalP"/>
    </source>
</evidence>
<feature type="signal peptide" evidence="8">
    <location>
        <begin position="1"/>
        <end position="20"/>
    </location>
</feature>
<evidence type="ECO:0000259" key="9">
    <source>
        <dbReference type="Pfam" id="PF01435"/>
    </source>
</evidence>
<evidence type="ECO:0000313" key="10">
    <source>
        <dbReference type="EMBL" id="NMG43874.1"/>
    </source>
</evidence>
<organism evidence="10 11">
    <name type="scientific">Aromatoleum toluvorans</name>
    <dbReference type="NCBI Taxonomy" id="92002"/>
    <lineage>
        <taxon>Bacteria</taxon>
        <taxon>Pseudomonadati</taxon>
        <taxon>Pseudomonadota</taxon>
        <taxon>Betaproteobacteria</taxon>
        <taxon>Rhodocyclales</taxon>
        <taxon>Rhodocyclaceae</taxon>
        <taxon>Aromatoleum</taxon>
    </lineage>
</organism>
<proteinExistence type="inferred from homology"/>
<comment type="similarity">
    <text evidence="6">Belongs to the peptidase M48 family.</text>
</comment>
<evidence type="ECO:0000256" key="3">
    <source>
        <dbReference type="ARBA" id="ARBA00022801"/>
    </source>
</evidence>
<sequence length="269" mass="27992">MMTIAALGRGCALAALLALAGGCATQPVPAGHPPQEKGGDRHGAPRHAGHAAAWPLAELGALDGRRVGVQVPGGVRWFDGAAVRAAWAAAQRVVAATPGVRPQYLLVDDPSANAFAMRIRDGGVVGINAGMVELLGADEAAWAALIGHELAHLNLRHAEQQRSRRNETGGMVALASVLLTAVAFPLTPILAEMATTVAEKGYSRDDERAADETGIVYMRRAGYDPEGAVRFFEKLAGTGQSARFGFLDSHPDSAERIVAARALAARAAD</sequence>
<keyword evidence="11" id="KW-1185">Reference proteome</keyword>
<evidence type="ECO:0000256" key="1">
    <source>
        <dbReference type="ARBA" id="ARBA00022670"/>
    </source>
</evidence>
<name>A0ABX1PWR1_9RHOO</name>
<comment type="caution">
    <text evidence="10">The sequence shown here is derived from an EMBL/GenBank/DDBJ whole genome shotgun (WGS) entry which is preliminary data.</text>
</comment>
<dbReference type="InterPro" id="IPR051156">
    <property type="entry name" value="Mito/Outer_Membr_Metalloprot"/>
</dbReference>
<dbReference type="GO" id="GO:0008237">
    <property type="term" value="F:metallopeptidase activity"/>
    <property type="evidence" value="ECO:0007669"/>
    <property type="project" value="UniProtKB-KW"/>
</dbReference>
<dbReference type="EMBL" id="WTVN01000011">
    <property type="protein sequence ID" value="NMG43874.1"/>
    <property type="molecule type" value="Genomic_DNA"/>
</dbReference>
<dbReference type="RefSeq" id="WP_169255769.1">
    <property type="nucleotide sequence ID" value="NZ_WTVN01000011.1"/>
</dbReference>
<dbReference type="PANTHER" id="PTHR22726">
    <property type="entry name" value="METALLOENDOPEPTIDASE OMA1"/>
    <property type="match status" value="1"/>
</dbReference>
<keyword evidence="8" id="KW-0732">Signal</keyword>
<evidence type="ECO:0000256" key="7">
    <source>
        <dbReference type="SAM" id="MobiDB-lite"/>
    </source>
</evidence>
<keyword evidence="4 6" id="KW-0862">Zinc</keyword>
<gene>
    <name evidence="10" type="ORF">GPA22_09030</name>
</gene>
<reference evidence="10 11" key="1">
    <citation type="submission" date="2019-12" db="EMBL/GenBank/DDBJ databases">
        <title>Comparative genomics gives insights into the taxonomy of the Azoarcus-Aromatoleum group and reveals separate origins of nif in the plant-associated Azoarcus and non-plant-associated Aromatoleum sub-groups.</title>
        <authorList>
            <person name="Lafos M."/>
            <person name="Maluk M."/>
            <person name="Batista M."/>
            <person name="Junghare M."/>
            <person name="Carmona M."/>
            <person name="Faoro H."/>
            <person name="Cruz L.M."/>
            <person name="Battistoni F."/>
            <person name="De Souza E."/>
            <person name="Pedrosa F."/>
            <person name="Chen W.-M."/>
            <person name="Poole P.S."/>
            <person name="Dixon R.A."/>
            <person name="James E.K."/>
        </authorList>
    </citation>
    <scope>NUCLEOTIDE SEQUENCE [LARGE SCALE GENOMIC DNA]</scope>
    <source>
        <strain evidence="10 11">Td21</strain>
    </source>
</reference>
<dbReference type="PANTHER" id="PTHR22726:SF1">
    <property type="entry name" value="METALLOENDOPEPTIDASE OMA1, MITOCHONDRIAL"/>
    <property type="match status" value="1"/>
</dbReference>
<keyword evidence="5 6" id="KW-0482">Metalloprotease</keyword>
<dbReference type="Gene3D" id="3.30.2010.10">
    <property type="entry name" value="Metalloproteases ('zincins'), catalytic domain"/>
    <property type="match status" value="1"/>
</dbReference>
<evidence type="ECO:0000256" key="5">
    <source>
        <dbReference type="ARBA" id="ARBA00023049"/>
    </source>
</evidence>
<evidence type="ECO:0000256" key="6">
    <source>
        <dbReference type="RuleBase" id="RU003983"/>
    </source>
</evidence>
<keyword evidence="1 6" id="KW-0645">Protease</keyword>
<dbReference type="Proteomes" id="UP000623795">
    <property type="component" value="Unassembled WGS sequence"/>
</dbReference>
<evidence type="ECO:0000256" key="2">
    <source>
        <dbReference type="ARBA" id="ARBA00022723"/>
    </source>
</evidence>
<protein>
    <submittedName>
        <fullName evidence="10">M48 family metalloprotease</fullName>
    </submittedName>
</protein>
<feature type="compositionally biased region" description="Basic and acidic residues" evidence="7">
    <location>
        <begin position="34"/>
        <end position="43"/>
    </location>
</feature>
<accession>A0ABX1PWR1</accession>
<evidence type="ECO:0000256" key="4">
    <source>
        <dbReference type="ARBA" id="ARBA00022833"/>
    </source>
</evidence>
<keyword evidence="3 6" id="KW-0378">Hydrolase</keyword>
<dbReference type="CDD" id="cd07324">
    <property type="entry name" value="M48C_Oma1-like"/>
    <property type="match status" value="1"/>
</dbReference>
<feature type="chain" id="PRO_5045539460" evidence="8">
    <location>
        <begin position="21"/>
        <end position="269"/>
    </location>
</feature>
<comment type="cofactor">
    <cofactor evidence="6">
        <name>Zn(2+)</name>
        <dbReference type="ChEBI" id="CHEBI:29105"/>
    </cofactor>
    <text evidence="6">Binds 1 zinc ion per subunit.</text>
</comment>
<feature type="region of interest" description="Disordered" evidence="7">
    <location>
        <begin position="28"/>
        <end position="47"/>
    </location>
</feature>
<evidence type="ECO:0000313" key="11">
    <source>
        <dbReference type="Proteomes" id="UP000623795"/>
    </source>
</evidence>